<name>A0A7J7NUL6_9MAGN</name>
<accession>A0A7J7NUL6</accession>
<dbReference type="AlphaFoldDB" id="A0A7J7NUL6"/>
<dbReference type="Gene3D" id="3.80.10.10">
    <property type="entry name" value="Ribonuclease Inhibitor"/>
    <property type="match status" value="1"/>
</dbReference>
<proteinExistence type="predicted"/>
<dbReference type="PANTHER" id="PTHR38926:SF5">
    <property type="entry name" value="F-BOX AND LEUCINE-RICH REPEAT PROTEIN 6"/>
    <property type="match status" value="1"/>
</dbReference>
<dbReference type="Proteomes" id="UP000541444">
    <property type="component" value="Unassembled WGS sequence"/>
</dbReference>
<evidence type="ECO:0000313" key="2">
    <source>
        <dbReference type="Proteomes" id="UP000541444"/>
    </source>
</evidence>
<organism evidence="1 2">
    <name type="scientific">Kingdonia uniflora</name>
    <dbReference type="NCBI Taxonomy" id="39325"/>
    <lineage>
        <taxon>Eukaryota</taxon>
        <taxon>Viridiplantae</taxon>
        <taxon>Streptophyta</taxon>
        <taxon>Embryophyta</taxon>
        <taxon>Tracheophyta</taxon>
        <taxon>Spermatophyta</taxon>
        <taxon>Magnoliopsida</taxon>
        <taxon>Ranunculales</taxon>
        <taxon>Circaeasteraceae</taxon>
        <taxon>Kingdonia</taxon>
    </lineage>
</organism>
<dbReference type="SUPFAM" id="SSF52047">
    <property type="entry name" value="RNI-like"/>
    <property type="match status" value="1"/>
</dbReference>
<sequence length="249" mass="28653">MDHEPKWEELNLDCLVMIFQRVELRVLIFDIPFVFTEDPSQSESRDTFQIFSRKGSPFTKLSATNMIMFAVDRSCGCVTSVVLSKNCTFDSLDYITQRCSEMKSLYVPIELWERGDHLATLIVTQISRNCKNFVSLTVGDDIGHEEASAIAIFLPKIKYLSLRFAYLPPQNLKLIIDGCRELETLDCRDCIDFKDDVEIWKIASHIRKHNFQGSTLYEGGLYKITEVLEINPVVDRGATICNHFEIIYD</sequence>
<evidence type="ECO:0000313" key="1">
    <source>
        <dbReference type="EMBL" id="KAF6170881.1"/>
    </source>
</evidence>
<dbReference type="OrthoDB" id="1929062at2759"/>
<dbReference type="InterPro" id="IPR032675">
    <property type="entry name" value="LRR_dom_sf"/>
</dbReference>
<comment type="caution">
    <text evidence="1">The sequence shown here is derived from an EMBL/GenBank/DDBJ whole genome shotgun (WGS) entry which is preliminary data.</text>
</comment>
<keyword evidence="2" id="KW-1185">Reference proteome</keyword>
<reference evidence="1 2" key="1">
    <citation type="journal article" date="2020" name="IScience">
        <title>Genome Sequencing of the Endangered Kingdonia uniflora (Circaeasteraceae, Ranunculales) Reveals Potential Mechanisms of Evolutionary Specialization.</title>
        <authorList>
            <person name="Sun Y."/>
            <person name="Deng T."/>
            <person name="Zhang A."/>
            <person name="Moore M.J."/>
            <person name="Landis J.B."/>
            <person name="Lin N."/>
            <person name="Zhang H."/>
            <person name="Zhang X."/>
            <person name="Huang J."/>
            <person name="Zhang X."/>
            <person name="Sun H."/>
            <person name="Wang H."/>
        </authorList>
    </citation>
    <scope>NUCLEOTIDE SEQUENCE [LARGE SCALE GENOMIC DNA]</scope>
    <source>
        <strain evidence="1">TB1705</strain>
        <tissue evidence="1">Leaf</tissue>
    </source>
</reference>
<protein>
    <submittedName>
        <fullName evidence="1">Uncharacterized protein</fullName>
    </submittedName>
</protein>
<gene>
    <name evidence="1" type="ORF">GIB67_014698</name>
</gene>
<dbReference type="EMBL" id="JACGCM010000554">
    <property type="protein sequence ID" value="KAF6170881.1"/>
    <property type="molecule type" value="Genomic_DNA"/>
</dbReference>
<dbReference type="PANTHER" id="PTHR38926">
    <property type="entry name" value="F-BOX DOMAIN CONTAINING PROTEIN, EXPRESSED"/>
    <property type="match status" value="1"/>
</dbReference>